<protein>
    <submittedName>
        <fullName evidence="1">Ankyrin and het domain protein</fullName>
    </submittedName>
</protein>
<dbReference type="EMBL" id="VUJX02000008">
    <property type="protein sequence ID" value="KAL0933497.1"/>
    <property type="molecule type" value="Genomic_DNA"/>
</dbReference>
<reference evidence="1 2" key="1">
    <citation type="journal article" date="2020" name="Phytopathology">
        <title>Genome Sequence Resources of Colletotrichum truncatum, C. plurivorum, C. musicola, and C. sojae: Four Species Pathogenic to Soybean (Glycine max).</title>
        <authorList>
            <person name="Rogerio F."/>
            <person name="Boufleur T.R."/>
            <person name="Ciampi-Guillardi M."/>
            <person name="Sukno S.A."/>
            <person name="Thon M.R."/>
            <person name="Massola Junior N.S."/>
            <person name="Baroncelli R."/>
        </authorList>
    </citation>
    <scope>NUCLEOTIDE SEQUENCE [LARGE SCALE GENOMIC DNA]</scope>
    <source>
        <strain evidence="1 2">CMES1059</strain>
    </source>
</reference>
<proteinExistence type="predicted"/>
<organism evidence="1 2">
    <name type="scientific">Colletotrichum truncatum</name>
    <name type="common">Anthracnose fungus</name>
    <name type="synonym">Colletotrichum capsici</name>
    <dbReference type="NCBI Taxonomy" id="5467"/>
    <lineage>
        <taxon>Eukaryota</taxon>
        <taxon>Fungi</taxon>
        <taxon>Dikarya</taxon>
        <taxon>Ascomycota</taxon>
        <taxon>Pezizomycotina</taxon>
        <taxon>Sordariomycetes</taxon>
        <taxon>Hypocreomycetidae</taxon>
        <taxon>Glomerellales</taxon>
        <taxon>Glomerellaceae</taxon>
        <taxon>Colletotrichum</taxon>
        <taxon>Colletotrichum truncatum species complex</taxon>
    </lineage>
</organism>
<gene>
    <name evidence="1" type="ORF">CTRU02_212460</name>
</gene>
<comment type="caution">
    <text evidence="1">The sequence shown here is derived from an EMBL/GenBank/DDBJ whole genome shotgun (WGS) entry which is preliminary data.</text>
</comment>
<sequence>MGQVYAGAARTRVWLGESTETDYQALQSLAALSQVLNDISTSMVGVDATVQMIQRKFFTTMNIDRLEWELLSEMLNRAWFKRTWIIQEVANSKSIQVHLGQIEFPWNLLSNTVLYSTTYKLHSALTECKAFKTISTMENLRRERIDDSQAYTAMPLLDMLEELRDFKATIPSDKIYGVLGLTNRKNEFVVDYAQAPEKVFTDFAVRELKSGCLDLLAHCVDSSKPKTLELPSWVPDWTCPGWTEPLRTRGLETAAGRGVEPDLAIDENAGILRIKGRMLDRIASVESKRQIPPPNQQGLRGSQDDEKDDRSKFDPEKIEMSVYGGRILDAEPDPPYEDDDTAGTANQPAGRKRPKDARYRYEKFIEMAIENMKNWHLGVIDVAFPDKKTTAQGWENFWRTLMCNRTRDNERPGENSAAGMDIYFKITVGLNGSSGSGLDAVLQTRIRDQIDNHGMSLRDSDAYYLKEKEAFETFSGAHNKWTYNRRFYRSEGGRFGWVVDGTQPGDAVVLFHGCDSTFVVRQTADGTWRIIGDCYIHGLMDGEGLRPEFEEMYFQIV</sequence>
<dbReference type="Proteomes" id="UP000805649">
    <property type="component" value="Unassembled WGS sequence"/>
</dbReference>
<accession>A0ACC3YQQ3</accession>
<evidence type="ECO:0000313" key="2">
    <source>
        <dbReference type="Proteomes" id="UP000805649"/>
    </source>
</evidence>
<evidence type="ECO:0000313" key="1">
    <source>
        <dbReference type="EMBL" id="KAL0933497.1"/>
    </source>
</evidence>
<keyword evidence="2" id="KW-1185">Reference proteome</keyword>
<name>A0ACC3YQQ3_COLTU</name>